<feature type="compositionally biased region" description="Low complexity" evidence="13">
    <location>
        <begin position="582"/>
        <end position="592"/>
    </location>
</feature>
<name>A0A9P4WTX3_9PLEO</name>
<keyword evidence="7" id="KW-0269">Exonuclease</keyword>
<keyword evidence="9" id="KW-0234">DNA repair</keyword>
<dbReference type="PANTHER" id="PTHR23240:SF8">
    <property type="entry name" value="PROTEIN ARTEMIS"/>
    <property type="match status" value="1"/>
</dbReference>
<evidence type="ECO:0000256" key="8">
    <source>
        <dbReference type="ARBA" id="ARBA00023172"/>
    </source>
</evidence>
<dbReference type="GO" id="GO:0036297">
    <property type="term" value="P:interstrand cross-link repair"/>
    <property type="evidence" value="ECO:0007669"/>
    <property type="project" value="TreeGrafter"/>
</dbReference>
<keyword evidence="10" id="KW-0539">Nucleus</keyword>
<dbReference type="InterPro" id="IPR011084">
    <property type="entry name" value="DRMBL"/>
</dbReference>
<evidence type="ECO:0000256" key="13">
    <source>
        <dbReference type="SAM" id="MobiDB-lite"/>
    </source>
</evidence>
<dbReference type="GO" id="GO:0004519">
    <property type="term" value="F:endonuclease activity"/>
    <property type="evidence" value="ECO:0007669"/>
    <property type="project" value="UniProtKB-KW"/>
</dbReference>
<evidence type="ECO:0000256" key="7">
    <source>
        <dbReference type="ARBA" id="ARBA00022839"/>
    </source>
</evidence>
<dbReference type="GO" id="GO:0006310">
    <property type="term" value="P:DNA recombination"/>
    <property type="evidence" value="ECO:0007669"/>
    <property type="project" value="UniProtKB-KW"/>
</dbReference>
<comment type="subcellular location">
    <subcellularLocation>
        <location evidence="1">Nucleus</location>
    </subcellularLocation>
</comment>
<dbReference type="GO" id="GO:0003684">
    <property type="term" value="F:damaged DNA binding"/>
    <property type="evidence" value="ECO:0007669"/>
    <property type="project" value="TreeGrafter"/>
</dbReference>
<dbReference type="InterPro" id="IPR036866">
    <property type="entry name" value="RibonucZ/Hydroxyglut_hydro"/>
</dbReference>
<keyword evidence="16" id="KW-1185">Reference proteome</keyword>
<dbReference type="Gene3D" id="3.60.15.10">
    <property type="entry name" value="Ribonuclease Z/Hydroxyacylglutathione hydrolase-like"/>
    <property type="match status" value="1"/>
</dbReference>
<evidence type="ECO:0000259" key="14">
    <source>
        <dbReference type="Pfam" id="PF07522"/>
    </source>
</evidence>
<gene>
    <name evidence="15" type="ORF">E8E12_003902</name>
</gene>
<evidence type="ECO:0000313" key="15">
    <source>
        <dbReference type="EMBL" id="KAF3041677.1"/>
    </source>
</evidence>
<dbReference type="Pfam" id="PF07522">
    <property type="entry name" value="DRMBL"/>
    <property type="match status" value="1"/>
</dbReference>
<dbReference type="GO" id="GO:0005634">
    <property type="term" value="C:nucleus"/>
    <property type="evidence" value="ECO:0007669"/>
    <property type="project" value="UniProtKB-SubCell"/>
</dbReference>
<proteinExistence type="inferred from homology"/>
<accession>A0A9P4WTX3</accession>
<reference evidence="15" key="1">
    <citation type="submission" date="2019-04" db="EMBL/GenBank/DDBJ databases">
        <title>Sequencing of skin fungus with MAO and IRED activity.</title>
        <authorList>
            <person name="Marsaioli A.J."/>
            <person name="Bonatto J.M.C."/>
            <person name="Reis Junior O."/>
        </authorList>
    </citation>
    <scope>NUCLEOTIDE SEQUENCE</scope>
    <source>
        <strain evidence="15">28M1</strain>
    </source>
</reference>
<dbReference type="Proteomes" id="UP000758155">
    <property type="component" value="Unassembled WGS sequence"/>
</dbReference>
<sequence>MSTFKGVVAEFPQIRLDYFRHQPDHKAPLACFLSHILLRLEKFHYRVNFAKGILESRNVTYDRSMRKLAKPLPLDTPTMIELAPGNTIRVTLIDANHCVGAVMFLIEGDGKAVLYTGDIRAETWWINSIVQNPVLAPYALGLRHLDCIYLDTTFATKRAPYRNFPSKAEGIKELLEKVGTYPNDTIFYFHSWTFGYENVWIALSSFLNSRIHLDDYRTRIYGSLSALDKRSLREAGLDVQTENRFLKESGIEIREAAALCGFRNGNHMQSGCLTSSENVRIHSCERGMGCSVLDKDTDAKVVHIIPIISRSNGVEIAELGAGGGKGDLDQKEELETGGVVAMGRLMELCAQSINDPELLSKVLKLLQYALTTGSASVDFGLQLQKESQVSDDDLSLQKFVAALSSTASRKQLDKTEPQRNKSIRFPYSRHSSYSELCELVAVFKPRDVFPCTVDEATWTPELSMRTLFGGCCSAQVFRHDAEMMRNSVARQINSETQKRDHSQSQQGTRFETHPEITLPCFAKPKIAETGSGMPPEPTEAIEDETFEVHPMIAGNKAAEAHPLVAPDVLRAVLSEPKPAMPPETLTPNTTTLSDGQNQATRTMEPSIPDRKRRMTNARLAYEAAIGTYLTWADFGGLESTRNKGDREEMDL</sequence>
<dbReference type="GO" id="GO:0000723">
    <property type="term" value="P:telomere maintenance"/>
    <property type="evidence" value="ECO:0007669"/>
    <property type="project" value="TreeGrafter"/>
</dbReference>
<dbReference type="GO" id="GO:0035312">
    <property type="term" value="F:5'-3' DNA exonuclease activity"/>
    <property type="evidence" value="ECO:0007669"/>
    <property type="project" value="TreeGrafter"/>
</dbReference>
<dbReference type="OrthoDB" id="5561659at2759"/>
<evidence type="ECO:0000256" key="10">
    <source>
        <dbReference type="ARBA" id="ARBA00023242"/>
    </source>
</evidence>
<evidence type="ECO:0000256" key="5">
    <source>
        <dbReference type="ARBA" id="ARBA00022763"/>
    </source>
</evidence>
<evidence type="ECO:0000256" key="6">
    <source>
        <dbReference type="ARBA" id="ARBA00022801"/>
    </source>
</evidence>
<evidence type="ECO:0000256" key="4">
    <source>
        <dbReference type="ARBA" id="ARBA00022759"/>
    </source>
</evidence>
<evidence type="ECO:0000256" key="2">
    <source>
        <dbReference type="ARBA" id="ARBA00010304"/>
    </source>
</evidence>
<dbReference type="PANTHER" id="PTHR23240">
    <property type="entry name" value="DNA CROSS-LINK REPAIR PROTEIN PSO2/SNM1-RELATED"/>
    <property type="match status" value="1"/>
</dbReference>
<keyword evidence="6" id="KW-0378">Hydrolase</keyword>
<evidence type="ECO:0000256" key="11">
    <source>
        <dbReference type="ARBA" id="ARBA00039759"/>
    </source>
</evidence>
<evidence type="ECO:0000256" key="12">
    <source>
        <dbReference type="ARBA" id="ARBA00042677"/>
    </source>
</evidence>
<protein>
    <recommendedName>
        <fullName evidence="11">Protein artemis</fullName>
    </recommendedName>
    <alternativeName>
        <fullName evidence="12">DNA cross-link repair 1C protein</fullName>
    </alternativeName>
</protein>
<evidence type="ECO:0000256" key="9">
    <source>
        <dbReference type="ARBA" id="ARBA00023204"/>
    </source>
</evidence>
<feature type="domain" description="DNA repair metallo-beta-lactamase" evidence="14">
    <location>
        <begin position="408"/>
        <end position="452"/>
    </location>
</feature>
<comment type="similarity">
    <text evidence="2">Belongs to the DNA repair metallo-beta-lactamase (DRMBL) family.</text>
</comment>
<keyword evidence="5" id="KW-0227">DNA damage</keyword>
<dbReference type="GO" id="GO:0006303">
    <property type="term" value="P:double-strand break repair via nonhomologous end joining"/>
    <property type="evidence" value="ECO:0007669"/>
    <property type="project" value="TreeGrafter"/>
</dbReference>
<evidence type="ECO:0000256" key="3">
    <source>
        <dbReference type="ARBA" id="ARBA00022722"/>
    </source>
</evidence>
<feature type="compositionally biased region" description="Polar residues" evidence="13">
    <location>
        <begin position="593"/>
        <end position="603"/>
    </location>
</feature>
<evidence type="ECO:0000256" key="1">
    <source>
        <dbReference type="ARBA" id="ARBA00004123"/>
    </source>
</evidence>
<evidence type="ECO:0000313" key="16">
    <source>
        <dbReference type="Proteomes" id="UP000758155"/>
    </source>
</evidence>
<keyword evidence="4" id="KW-0255">Endonuclease</keyword>
<dbReference type="EMBL" id="SWKV01000019">
    <property type="protein sequence ID" value="KAF3041677.1"/>
    <property type="molecule type" value="Genomic_DNA"/>
</dbReference>
<dbReference type="AlphaFoldDB" id="A0A9P4WTX3"/>
<organism evidence="15 16">
    <name type="scientific">Didymella heteroderae</name>
    <dbReference type="NCBI Taxonomy" id="1769908"/>
    <lineage>
        <taxon>Eukaryota</taxon>
        <taxon>Fungi</taxon>
        <taxon>Dikarya</taxon>
        <taxon>Ascomycota</taxon>
        <taxon>Pezizomycotina</taxon>
        <taxon>Dothideomycetes</taxon>
        <taxon>Pleosporomycetidae</taxon>
        <taxon>Pleosporales</taxon>
        <taxon>Pleosporineae</taxon>
        <taxon>Didymellaceae</taxon>
        <taxon>Didymella</taxon>
    </lineage>
</organism>
<feature type="region of interest" description="Disordered" evidence="13">
    <location>
        <begin position="578"/>
        <end position="606"/>
    </location>
</feature>
<keyword evidence="8" id="KW-0233">DNA recombination</keyword>
<comment type="caution">
    <text evidence="15">The sequence shown here is derived from an EMBL/GenBank/DDBJ whole genome shotgun (WGS) entry which is preliminary data.</text>
</comment>
<dbReference type="SUPFAM" id="SSF56281">
    <property type="entry name" value="Metallo-hydrolase/oxidoreductase"/>
    <property type="match status" value="1"/>
</dbReference>
<keyword evidence="3" id="KW-0540">Nuclease</keyword>
<feature type="region of interest" description="Disordered" evidence="13">
    <location>
        <begin position="492"/>
        <end position="511"/>
    </location>
</feature>